<feature type="compositionally biased region" description="Basic and acidic residues" evidence="1">
    <location>
        <begin position="203"/>
        <end position="214"/>
    </location>
</feature>
<evidence type="ECO:0000313" key="3">
    <source>
        <dbReference type="Proteomes" id="UP000703661"/>
    </source>
</evidence>
<accession>A0A9P6MX98</accession>
<organism evidence="2 3">
    <name type="scientific">Entomortierella chlamydospora</name>
    <dbReference type="NCBI Taxonomy" id="101097"/>
    <lineage>
        <taxon>Eukaryota</taxon>
        <taxon>Fungi</taxon>
        <taxon>Fungi incertae sedis</taxon>
        <taxon>Mucoromycota</taxon>
        <taxon>Mortierellomycotina</taxon>
        <taxon>Mortierellomycetes</taxon>
        <taxon>Mortierellales</taxon>
        <taxon>Mortierellaceae</taxon>
        <taxon>Entomortierella</taxon>
    </lineage>
</organism>
<evidence type="ECO:0000313" key="2">
    <source>
        <dbReference type="EMBL" id="KAG0016155.1"/>
    </source>
</evidence>
<sequence length="236" mass="27356">MAIFELWNTLKKKFEPGLAKGDLDTNCTYSVDLLACLFMEIRCIIFYQDGQQAFEKNPTYQERLDFSEKTVESAQIVWRPLENDIRNGRCPSKKEEKEFSKDFRKDFTLDSKDKQAMVDYPSQQGWRVILAPLKANVTIGKSCGDSDVVVARIVEEYARDSNVHRRNPTANDFKPSPSVFTCLTQKPVKKLLWNQESRNKRRSTMEDHVRRDKNYQTSNRSRTVEPPRGGDEDNAS</sequence>
<dbReference type="AlphaFoldDB" id="A0A9P6MX98"/>
<keyword evidence="3" id="KW-1185">Reference proteome</keyword>
<gene>
    <name evidence="2" type="ORF">BGZ80_009393</name>
</gene>
<feature type="compositionally biased region" description="Basic and acidic residues" evidence="1">
    <location>
        <begin position="222"/>
        <end position="236"/>
    </location>
</feature>
<feature type="region of interest" description="Disordered" evidence="1">
    <location>
        <begin position="191"/>
        <end position="236"/>
    </location>
</feature>
<dbReference type="Proteomes" id="UP000703661">
    <property type="component" value="Unassembled WGS sequence"/>
</dbReference>
<dbReference type="EMBL" id="JAAAID010000559">
    <property type="protein sequence ID" value="KAG0016155.1"/>
    <property type="molecule type" value="Genomic_DNA"/>
</dbReference>
<comment type="caution">
    <text evidence="2">The sequence shown here is derived from an EMBL/GenBank/DDBJ whole genome shotgun (WGS) entry which is preliminary data.</text>
</comment>
<name>A0A9P6MX98_9FUNG</name>
<reference evidence="2" key="1">
    <citation type="journal article" date="2020" name="Fungal Divers.">
        <title>Resolving the Mortierellaceae phylogeny through synthesis of multi-gene phylogenetics and phylogenomics.</title>
        <authorList>
            <person name="Vandepol N."/>
            <person name="Liber J."/>
            <person name="Desiro A."/>
            <person name="Na H."/>
            <person name="Kennedy M."/>
            <person name="Barry K."/>
            <person name="Grigoriev I.V."/>
            <person name="Miller A.N."/>
            <person name="O'Donnell K."/>
            <person name="Stajich J.E."/>
            <person name="Bonito G."/>
        </authorList>
    </citation>
    <scope>NUCLEOTIDE SEQUENCE</scope>
    <source>
        <strain evidence="2">NRRL 2769</strain>
    </source>
</reference>
<protein>
    <submittedName>
        <fullName evidence="2">Uncharacterized protein</fullName>
    </submittedName>
</protein>
<evidence type="ECO:0000256" key="1">
    <source>
        <dbReference type="SAM" id="MobiDB-lite"/>
    </source>
</evidence>
<proteinExistence type="predicted"/>